<dbReference type="EMBL" id="CP015518">
    <property type="protein sequence ID" value="APG25204.1"/>
    <property type="molecule type" value="Genomic_DNA"/>
</dbReference>
<name>A0A1L3GGZ6_SYNAC</name>
<evidence type="ECO:0000313" key="4">
    <source>
        <dbReference type="Proteomes" id="UP000182264"/>
    </source>
</evidence>
<proteinExistence type="inferred from homology"/>
<dbReference type="STRING" id="29542.A6070_03320"/>
<dbReference type="GO" id="GO:0016151">
    <property type="term" value="F:nickel cation binding"/>
    <property type="evidence" value="ECO:0007669"/>
    <property type="project" value="UniProtKB-UniRule"/>
</dbReference>
<dbReference type="Proteomes" id="UP000182264">
    <property type="component" value="Chromosome"/>
</dbReference>
<dbReference type="Pfam" id="PF01969">
    <property type="entry name" value="Ni_insertion"/>
    <property type="match status" value="1"/>
</dbReference>
<keyword evidence="4" id="KW-1185">Reference proteome</keyword>
<dbReference type="HAMAP" id="MF_01074">
    <property type="entry name" value="LarC"/>
    <property type="match status" value="1"/>
</dbReference>
<reference evidence="3 4" key="1">
    <citation type="journal article" date="2017" name="Genome Announc.">
        <title>Complete Genome Sequences of Two Acetylene-Fermenting Pelobacter acetylenicus Strains.</title>
        <authorList>
            <person name="Sutton J.M."/>
            <person name="Baesman S.M."/>
            <person name="Fierst J.L."/>
            <person name="Poret-Peterson A.T."/>
            <person name="Oremland R.S."/>
            <person name="Dunlap D.S."/>
            <person name="Akob D.M."/>
        </authorList>
    </citation>
    <scope>NUCLEOTIDE SEQUENCE [LARGE SCALE GENOMIC DNA]</scope>
    <source>
        <strain evidence="3 4">DSM 3247</strain>
    </source>
</reference>
<gene>
    <name evidence="3" type="ORF">A7E75_09350</name>
</gene>
<keyword evidence="2" id="KW-0456">Lyase</keyword>
<accession>A0A1L3GGZ6</accession>
<keyword evidence="1 2" id="KW-0533">Nickel</keyword>
<dbReference type="PANTHER" id="PTHR36566:SF1">
    <property type="entry name" value="PYRIDINIUM-3,5-BISTHIOCARBOXYLIC ACID MONONUCLEOTIDE NICKEL INSERTION PROTEIN"/>
    <property type="match status" value="1"/>
</dbReference>
<protein>
    <recommendedName>
        <fullName evidence="2">Putative nickel insertion protein</fullName>
    </recommendedName>
</protein>
<dbReference type="Gene3D" id="3.30.70.1380">
    <property type="entry name" value="Transcriptional regulatory protein pf0864 domain like"/>
    <property type="match status" value="1"/>
</dbReference>
<dbReference type="InterPro" id="IPR002822">
    <property type="entry name" value="Ni_insertion"/>
</dbReference>
<dbReference type="GO" id="GO:0016829">
    <property type="term" value="F:lyase activity"/>
    <property type="evidence" value="ECO:0007669"/>
    <property type="project" value="UniProtKB-UniRule"/>
</dbReference>
<dbReference type="NCBIfam" id="TIGR00299">
    <property type="entry name" value="nickel pincer cofactor biosynthesis protein LarC"/>
    <property type="match status" value="1"/>
</dbReference>
<dbReference type="AlphaFoldDB" id="A0A1L3GGZ6"/>
<dbReference type="PANTHER" id="PTHR36566">
    <property type="entry name" value="NICKEL INSERTION PROTEIN-RELATED"/>
    <property type="match status" value="1"/>
</dbReference>
<evidence type="ECO:0000256" key="1">
    <source>
        <dbReference type="ARBA" id="ARBA00022596"/>
    </source>
</evidence>
<dbReference type="OrthoDB" id="9765625at2"/>
<comment type="similarity">
    <text evidence="2">Belongs to the LarC family.</text>
</comment>
<dbReference type="RefSeq" id="WP_072287053.1">
    <property type="nucleotide sequence ID" value="NZ_CP015455.1"/>
</dbReference>
<evidence type="ECO:0000256" key="2">
    <source>
        <dbReference type="HAMAP-Rule" id="MF_01074"/>
    </source>
</evidence>
<sequence length="394" mass="43089">MSVLFLDTFAGISGDMFLGMLIDLGVPLEVITAGLEKLPVTGYRLRQERTERQHIGACKIVVEHAEQHHHRTWRQIDAMLADCPLNPAVIGLARRIFRRIGEAEAKIHDRPLEEVHFHEVGAVDSIVDIVGAAIGLHHLSPARVICAPLPLTRGTVDCAHGSFPLPAPATLEILRGLPTVGDAATVELVTPTGAAIAAEIARFGDLPAMTLDRVGYGSGDRQLSDRPNLLRGLLGVADDPWEGETDRVATLECHLDDANPEWLGALMERLLKAGALDVGFAPLQMKKNRPGVRLTVVAEPHSAAMLARHILRESTAGGVRCLESRRFKLRRDIRSVNTPLGEVLVKLFYDGQCLVRLSPEFESCRDLADRSGRSLPEIYRLAERSAEDLFPVKG</sequence>
<evidence type="ECO:0000313" key="3">
    <source>
        <dbReference type="EMBL" id="APG25204.1"/>
    </source>
</evidence>
<dbReference type="KEGG" id="pace:A6070_03320"/>
<organism evidence="3 4">
    <name type="scientific">Syntrophotalea acetylenica</name>
    <name type="common">Pelobacter acetylenicus</name>
    <dbReference type="NCBI Taxonomy" id="29542"/>
    <lineage>
        <taxon>Bacteria</taxon>
        <taxon>Pseudomonadati</taxon>
        <taxon>Thermodesulfobacteriota</taxon>
        <taxon>Desulfuromonadia</taxon>
        <taxon>Desulfuromonadales</taxon>
        <taxon>Syntrophotaleaceae</taxon>
        <taxon>Syntrophotalea</taxon>
    </lineage>
</organism>